<dbReference type="Proteomes" id="UP000000637">
    <property type="component" value="Chromosome"/>
</dbReference>
<feature type="domain" description="HTH lysR-type" evidence="5">
    <location>
        <begin position="4"/>
        <end position="61"/>
    </location>
</feature>
<keyword evidence="3" id="KW-0238">DNA-binding</keyword>
<protein>
    <submittedName>
        <fullName evidence="6">Transcriptional regulator, LysR family</fullName>
    </submittedName>
</protein>
<evidence type="ECO:0000256" key="1">
    <source>
        <dbReference type="ARBA" id="ARBA00009437"/>
    </source>
</evidence>
<dbReference type="STRING" id="290340.AAur_0883"/>
<comment type="similarity">
    <text evidence="1">Belongs to the LysR transcriptional regulatory family.</text>
</comment>
<evidence type="ECO:0000256" key="3">
    <source>
        <dbReference type="ARBA" id="ARBA00023125"/>
    </source>
</evidence>
<dbReference type="OrthoDB" id="8717159at2"/>
<dbReference type="InterPro" id="IPR000847">
    <property type="entry name" value="LysR_HTH_N"/>
</dbReference>
<dbReference type="InterPro" id="IPR036390">
    <property type="entry name" value="WH_DNA-bd_sf"/>
</dbReference>
<dbReference type="GO" id="GO:0003700">
    <property type="term" value="F:DNA-binding transcription factor activity"/>
    <property type="evidence" value="ECO:0007669"/>
    <property type="project" value="InterPro"/>
</dbReference>
<dbReference type="GO" id="GO:0000976">
    <property type="term" value="F:transcription cis-regulatory region binding"/>
    <property type="evidence" value="ECO:0007669"/>
    <property type="project" value="TreeGrafter"/>
</dbReference>
<dbReference type="PROSITE" id="PS50931">
    <property type="entry name" value="HTH_LYSR"/>
    <property type="match status" value="1"/>
</dbReference>
<evidence type="ECO:0000313" key="7">
    <source>
        <dbReference type="Proteomes" id="UP000000637"/>
    </source>
</evidence>
<dbReference type="RefSeq" id="WP_011773626.1">
    <property type="nucleotide sequence ID" value="NC_008711.1"/>
</dbReference>
<dbReference type="KEGG" id="aau:AAur_0883"/>
<dbReference type="AlphaFoldDB" id="A1R366"/>
<keyword evidence="7" id="KW-1185">Reference proteome</keyword>
<dbReference type="CDD" id="cd05466">
    <property type="entry name" value="PBP2_LTTR_substrate"/>
    <property type="match status" value="1"/>
</dbReference>
<dbReference type="HOGENOM" id="CLU_039613_5_0_11"/>
<keyword evidence="4" id="KW-0804">Transcription</keyword>
<dbReference type="InterPro" id="IPR036388">
    <property type="entry name" value="WH-like_DNA-bd_sf"/>
</dbReference>
<dbReference type="PANTHER" id="PTHR30126">
    <property type="entry name" value="HTH-TYPE TRANSCRIPTIONAL REGULATOR"/>
    <property type="match status" value="1"/>
</dbReference>
<reference evidence="6 7" key="1">
    <citation type="journal article" date="2006" name="PLoS Genet.">
        <title>Secrets of soil survival revealed by the genome sequence of Arthrobacter aurescens TC1.</title>
        <authorList>
            <person name="Mongodin E.F."/>
            <person name="Shapir N."/>
            <person name="Daugherty S.C."/>
            <person name="DeBoy R.T."/>
            <person name="Emerson J.B."/>
            <person name="Shvartzbeyn A."/>
            <person name="Radune D."/>
            <person name="Vamathevan J."/>
            <person name="Riggs F."/>
            <person name="Grinberg V."/>
            <person name="Khouri H."/>
            <person name="Wackett L.P."/>
            <person name="Nelson K.E."/>
            <person name="Sadowsky M.J."/>
        </authorList>
    </citation>
    <scope>NUCLEOTIDE SEQUENCE [LARGE SCALE GENOMIC DNA]</scope>
    <source>
        <strain evidence="6 7">TC1</strain>
    </source>
</reference>
<dbReference type="SUPFAM" id="SSF53850">
    <property type="entry name" value="Periplasmic binding protein-like II"/>
    <property type="match status" value="1"/>
</dbReference>
<dbReference type="Gene3D" id="3.40.190.10">
    <property type="entry name" value="Periplasmic binding protein-like II"/>
    <property type="match status" value="2"/>
</dbReference>
<evidence type="ECO:0000313" key="6">
    <source>
        <dbReference type="EMBL" id="ABM09063.1"/>
    </source>
</evidence>
<dbReference type="eggNOG" id="COG0583">
    <property type="taxonomic scope" value="Bacteria"/>
</dbReference>
<proteinExistence type="inferred from homology"/>
<dbReference type="Pfam" id="PF03466">
    <property type="entry name" value="LysR_substrate"/>
    <property type="match status" value="1"/>
</dbReference>
<gene>
    <name evidence="6" type="ordered locus">AAur_0883</name>
</gene>
<dbReference type="EMBL" id="CP000474">
    <property type="protein sequence ID" value="ABM09063.1"/>
    <property type="molecule type" value="Genomic_DNA"/>
</dbReference>
<dbReference type="SUPFAM" id="SSF46785">
    <property type="entry name" value="Winged helix' DNA-binding domain"/>
    <property type="match status" value="1"/>
</dbReference>
<keyword evidence="2" id="KW-0805">Transcription regulation</keyword>
<dbReference type="PANTHER" id="PTHR30126:SF39">
    <property type="entry name" value="HTH-TYPE TRANSCRIPTIONAL REGULATOR CYSL"/>
    <property type="match status" value="1"/>
</dbReference>
<evidence type="ECO:0000259" key="5">
    <source>
        <dbReference type="PROSITE" id="PS50931"/>
    </source>
</evidence>
<organism evidence="6 7">
    <name type="scientific">Paenarthrobacter aurescens (strain TC1)</name>
    <dbReference type="NCBI Taxonomy" id="290340"/>
    <lineage>
        <taxon>Bacteria</taxon>
        <taxon>Bacillati</taxon>
        <taxon>Actinomycetota</taxon>
        <taxon>Actinomycetes</taxon>
        <taxon>Micrococcales</taxon>
        <taxon>Micrococcaceae</taxon>
        <taxon>Paenarthrobacter</taxon>
    </lineage>
</organism>
<accession>A1R366</accession>
<evidence type="ECO:0000256" key="4">
    <source>
        <dbReference type="ARBA" id="ARBA00023163"/>
    </source>
</evidence>
<evidence type="ECO:0000256" key="2">
    <source>
        <dbReference type="ARBA" id="ARBA00023015"/>
    </source>
</evidence>
<name>A1R366_PAEAT</name>
<sequence>MATHNLEHLRTFLTVYRVGSLTEAARLLGISQPTASTHVHSLEQNLGLRLFERSPTGVAPTPKAEGLARDVGPHIDALDDLAFMSSSSGANGSIHLGGPAEFITTLLLPHTPELTEAIGAKLLIRFGLVDGLLDELRSGDLDIVVSAVRPRVQGVTGIPLFDEEFVLVAAPLWKASITGVDPADVELSAIPVVAYAENLPIVRRYWRTVFDRRPDDLRTSCIVPDLRGVRAAILAGAGMSVLPSYLVEDDLSTGALTTLHTPEFAPLNTVYLATRTGDLDRNRQLRSLASAIQRRARF</sequence>
<dbReference type="Gene3D" id="1.10.10.10">
    <property type="entry name" value="Winged helix-like DNA-binding domain superfamily/Winged helix DNA-binding domain"/>
    <property type="match status" value="1"/>
</dbReference>
<dbReference type="Pfam" id="PF00126">
    <property type="entry name" value="HTH_1"/>
    <property type="match status" value="1"/>
</dbReference>
<dbReference type="InterPro" id="IPR005119">
    <property type="entry name" value="LysR_subst-bd"/>
</dbReference>
<dbReference type="PRINTS" id="PR00039">
    <property type="entry name" value="HTHLYSR"/>
</dbReference>